<comment type="caution">
    <text evidence="6">The sequence shown here is derived from an EMBL/GenBank/DDBJ whole genome shotgun (WGS) entry which is preliminary data.</text>
</comment>
<dbReference type="SUPFAM" id="SSF53098">
    <property type="entry name" value="Ribonuclease H-like"/>
    <property type="match status" value="1"/>
</dbReference>
<proteinExistence type="predicted"/>
<dbReference type="Proteomes" id="UP001234178">
    <property type="component" value="Unassembled WGS sequence"/>
</dbReference>
<keyword evidence="7" id="KW-1185">Reference proteome</keyword>
<dbReference type="EMBL" id="JAOYFB010000002">
    <property type="protein sequence ID" value="KAK4006482.1"/>
    <property type="molecule type" value="Genomic_DNA"/>
</dbReference>
<gene>
    <name evidence="6" type="ORF">OUZ56_011636</name>
</gene>
<evidence type="ECO:0000256" key="4">
    <source>
        <dbReference type="ARBA" id="ARBA00022833"/>
    </source>
</evidence>
<organism evidence="6 7">
    <name type="scientific">Daphnia magna</name>
    <dbReference type="NCBI Taxonomy" id="35525"/>
    <lineage>
        <taxon>Eukaryota</taxon>
        <taxon>Metazoa</taxon>
        <taxon>Ecdysozoa</taxon>
        <taxon>Arthropoda</taxon>
        <taxon>Crustacea</taxon>
        <taxon>Branchiopoda</taxon>
        <taxon>Diplostraca</taxon>
        <taxon>Cladocera</taxon>
        <taxon>Anomopoda</taxon>
        <taxon>Daphniidae</taxon>
        <taxon>Daphnia</taxon>
    </lineage>
</organism>
<evidence type="ECO:0000313" key="6">
    <source>
        <dbReference type="EMBL" id="KAK4006482.1"/>
    </source>
</evidence>
<evidence type="ECO:0000256" key="5">
    <source>
        <dbReference type="ARBA" id="ARBA00023242"/>
    </source>
</evidence>
<keyword evidence="3" id="KW-0863">Zinc-finger</keyword>
<comment type="subcellular location">
    <subcellularLocation>
        <location evidence="1">Nucleus</location>
    </subcellularLocation>
</comment>
<keyword evidence="4" id="KW-0862">Zinc</keyword>
<keyword evidence="2" id="KW-0479">Metal-binding</keyword>
<dbReference type="InterPro" id="IPR052035">
    <property type="entry name" value="ZnF_BED_domain_contain"/>
</dbReference>
<sequence>MTITGAWNDRNTGVVPEAILGFREVEGQHSGANKFQVAVDIFKEFDLEEKIFCITSDNAISNSTFLQCLTDYCDNNGLDFKLNNWIRCLVHVIYHSVKEAIKHFKPLLTKLVKVVRAPPQRPKKFKGILWN</sequence>
<dbReference type="PANTHER" id="PTHR46481:SF10">
    <property type="entry name" value="ZINC FINGER BED DOMAIN-CONTAINING PROTEIN 39"/>
    <property type="match status" value="1"/>
</dbReference>
<protein>
    <submittedName>
        <fullName evidence="6">Uncharacterized protein</fullName>
    </submittedName>
</protein>
<evidence type="ECO:0000256" key="3">
    <source>
        <dbReference type="ARBA" id="ARBA00022771"/>
    </source>
</evidence>
<keyword evidence="5" id="KW-0539">Nucleus</keyword>
<evidence type="ECO:0000256" key="2">
    <source>
        <dbReference type="ARBA" id="ARBA00022723"/>
    </source>
</evidence>
<evidence type="ECO:0000256" key="1">
    <source>
        <dbReference type="ARBA" id="ARBA00004123"/>
    </source>
</evidence>
<accession>A0ABQ9Z0P7</accession>
<evidence type="ECO:0000313" key="7">
    <source>
        <dbReference type="Proteomes" id="UP001234178"/>
    </source>
</evidence>
<dbReference type="InterPro" id="IPR012337">
    <property type="entry name" value="RNaseH-like_sf"/>
</dbReference>
<name>A0ABQ9Z0P7_9CRUS</name>
<dbReference type="PANTHER" id="PTHR46481">
    <property type="entry name" value="ZINC FINGER BED DOMAIN-CONTAINING PROTEIN 4"/>
    <property type="match status" value="1"/>
</dbReference>
<reference evidence="6 7" key="1">
    <citation type="journal article" date="2023" name="Nucleic Acids Res.">
        <title>The hologenome of Daphnia magna reveals possible DNA methylation and microbiome-mediated evolution of the host genome.</title>
        <authorList>
            <person name="Chaturvedi A."/>
            <person name="Li X."/>
            <person name="Dhandapani V."/>
            <person name="Marshall H."/>
            <person name="Kissane S."/>
            <person name="Cuenca-Cambronero M."/>
            <person name="Asole G."/>
            <person name="Calvet F."/>
            <person name="Ruiz-Romero M."/>
            <person name="Marangio P."/>
            <person name="Guigo R."/>
            <person name="Rago D."/>
            <person name="Mirbahai L."/>
            <person name="Eastwood N."/>
            <person name="Colbourne J.K."/>
            <person name="Zhou J."/>
            <person name="Mallon E."/>
            <person name="Orsini L."/>
        </authorList>
    </citation>
    <scope>NUCLEOTIDE SEQUENCE [LARGE SCALE GENOMIC DNA]</scope>
    <source>
        <strain evidence="6">LRV0_1</strain>
    </source>
</reference>